<name>A0A161W4G5_LACLC</name>
<gene>
    <name evidence="1" type="ORF">AB996_0506</name>
</gene>
<sequence length="37" mass="4302">MTKCGFLSFSVNSLILFKILKDIQKELERMKKSLKSP</sequence>
<evidence type="ECO:0000313" key="2">
    <source>
        <dbReference type="Proteomes" id="UP000076519"/>
    </source>
</evidence>
<dbReference type="AlphaFoldDB" id="A0A161W4G5"/>
<comment type="caution">
    <text evidence="1">The sequence shown here is derived from an EMBL/GenBank/DDBJ whole genome shotgun (WGS) entry which is preliminary data.</text>
</comment>
<accession>A0A161W4G5</accession>
<proteinExistence type="predicted"/>
<organism evidence="1 2">
    <name type="scientific">Lactococcus lactis subsp. cremoris</name>
    <name type="common">Streptococcus cremoris</name>
    <dbReference type="NCBI Taxonomy" id="1359"/>
    <lineage>
        <taxon>Bacteria</taxon>
        <taxon>Bacillati</taxon>
        <taxon>Bacillota</taxon>
        <taxon>Bacilli</taxon>
        <taxon>Lactobacillales</taxon>
        <taxon>Streptococcaceae</taxon>
        <taxon>Lactococcus</taxon>
    </lineage>
</organism>
<evidence type="ECO:0000313" key="1">
    <source>
        <dbReference type="EMBL" id="KZK08209.1"/>
    </source>
</evidence>
<reference evidence="1 2" key="1">
    <citation type="submission" date="2015-08" db="EMBL/GenBank/DDBJ databases">
        <title>Draft Genome Sequences of 11 Lactococcus lactis subspecies cremoris strains.</title>
        <authorList>
            <person name="Wels M."/>
            <person name="Backus L."/>
            <person name="Boekhorst J."/>
            <person name="Dijkstra A."/>
            <person name="Beerthuizen M."/>
            <person name="Siezen R."/>
            <person name="Bachmann H."/>
            <person name="Van Hijum S."/>
        </authorList>
    </citation>
    <scope>NUCLEOTIDE SEQUENCE [LARGE SCALE GENOMIC DNA]</scope>
    <source>
        <strain evidence="1 2">KW10</strain>
    </source>
</reference>
<dbReference type="EMBL" id="LIYF01000006">
    <property type="protein sequence ID" value="KZK08209.1"/>
    <property type="molecule type" value="Genomic_DNA"/>
</dbReference>
<dbReference type="PATRIC" id="fig|1359.32.peg.419"/>
<dbReference type="Proteomes" id="UP000076519">
    <property type="component" value="Unassembled WGS sequence"/>
</dbReference>
<protein>
    <submittedName>
        <fullName evidence="1">Uncharacterized protein</fullName>
    </submittedName>
</protein>